<protein>
    <submittedName>
        <fullName evidence="1">Uncharacterized protein</fullName>
    </submittedName>
</protein>
<accession>A0A8J5MZT7</accession>
<proteinExistence type="predicted"/>
<comment type="caution">
    <text evidence="1">The sequence shown here is derived from an EMBL/GenBank/DDBJ whole genome shotgun (WGS) entry which is preliminary data.</text>
</comment>
<reference evidence="1" key="1">
    <citation type="journal article" date="2021" name="Sci. Adv.">
        <title>The American lobster genome reveals insights on longevity, neural, and immune adaptations.</title>
        <authorList>
            <person name="Polinski J.M."/>
            <person name="Zimin A.V."/>
            <person name="Clark K.F."/>
            <person name="Kohn A.B."/>
            <person name="Sadowski N."/>
            <person name="Timp W."/>
            <person name="Ptitsyn A."/>
            <person name="Khanna P."/>
            <person name="Romanova D.Y."/>
            <person name="Williams P."/>
            <person name="Greenwood S.J."/>
            <person name="Moroz L.L."/>
            <person name="Walt D.R."/>
            <person name="Bodnar A.G."/>
        </authorList>
    </citation>
    <scope>NUCLEOTIDE SEQUENCE</scope>
    <source>
        <strain evidence="1">GMGI-L3</strain>
    </source>
</reference>
<dbReference type="AlphaFoldDB" id="A0A8J5MZT7"/>
<dbReference type="EMBL" id="JAHLQT010015640">
    <property type="protein sequence ID" value="KAG7169699.1"/>
    <property type="molecule type" value="Genomic_DNA"/>
</dbReference>
<keyword evidence="2" id="KW-1185">Reference proteome</keyword>
<dbReference type="PANTHER" id="PTHR47018">
    <property type="entry name" value="CXC DOMAIN-CONTAINING PROTEIN-RELATED"/>
    <property type="match status" value="1"/>
</dbReference>
<evidence type="ECO:0000313" key="1">
    <source>
        <dbReference type="EMBL" id="KAG7169699.1"/>
    </source>
</evidence>
<evidence type="ECO:0000313" key="2">
    <source>
        <dbReference type="Proteomes" id="UP000747542"/>
    </source>
</evidence>
<name>A0A8J5MZT7_HOMAM</name>
<sequence length="142" mass="16672">MTKLSQQDAIALEDKYHPKWLVEFYDRDRSTTSQKTDPTADECNTAFAELFSYMREILDIDESTPVFQLPALKNLYLSRVQQLSYSNEDKSPSFHASRFKKRILSYFSQLEEHRKGRGLTSTSRHCWNVDKKHACLMGRTRL</sequence>
<dbReference type="PANTHER" id="PTHR47018:SF4">
    <property type="match status" value="1"/>
</dbReference>
<gene>
    <name evidence="1" type="ORF">Hamer_G013325</name>
</gene>
<dbReference type="Proteomes" id="UP000747542">
    <property type="component" value="Unassembled WGS sequence"/>
</dbReference>
<organism evidence="1 2">
    <name type="scientific">Homarus americanus</name>
    <name type="common">American lobster</name>
    <dbReference type="NCBI Taxonomy" id="6706"/>
    <lineage>
        <taxon>Eukaryota</taxon>
        <taxon>Metazoa</taxon>
        <taxon>Ecdysozoa</taxon>
        <taxon>Arthropoda</taxon>
        <taxon>Crustacea</taxon>
        <taxon>Multicrustacea</taxon>
        <taxon>Malacostraca</taxon>
        <taxon>Eumalacostraca</taxon>
        <taxon>Eucarida</taxon>
        <taxon>Decapoda</taxon>
        <taxon>Pleocyemata</taxon>
        <taxon>Astacidea</taxon>
        <taxon>Nephropoidea</taxon>
        <taxon>Nephropidae</taxon>
        <taxon>Homarus</taxon>
    </lineage>
</organism>